<accession>B9WIL1</accession>
<dbReference type="PANTHER" id="PTHR28533">
    <property type="entry name" value="PROTEIN PBN1"/>
    <property type="match status" value="1"/>
</dbReference>
<evidence type="ECO:0000256" key="2">
    <source>
        <dbReference type="ARBA" id="ARBA00004687"/>
    </source>
</evidence>
<reference evidence="13 14" key="1">
    <citation type="journal article" date="2009" name="Genome Res.">
        <title>Comparative genomics of the fungal pathogens Candida dubliniensis and Candida albicans.</title>
        <authorList>
            <person name="Jackson A.P."/>
            <person name="Gamble J.A."/>
            <person name="Yeomans T."/>
            <person name="Moran G.P."/>
            <person name="Saunders D."/>
            <person name="Harris D."/>
            <person name="Aslett M."/>
            <person name="Barrell J.F."/>
            <person name="Butler G."/>
            <person name="Citiulo F."/>
            <person name="Coleman D.C."/>
            <person name="de Groot P.W.J."/>
            <person name="Goodwin T.J."/>
            <person name="Quail M.A."/>
            <person name="McQuillan J."/>
            <person name="Munro C.A."/>
            <person name="Pain A."/>
            <person name="Poulter R.T."/>
            <person name="Rajandream M.A."/>
            <person name="Renauld H."/>
            <person name="Spiering M.J."/>
            <person name="Tivey A."/>
            <person name="Gow N.A.R."/>
            <person name="Barrell B."/>
            <person name="Sullivan D.J."/>
            <person name="Berriman M."/>
        </authorList>
    </citation>
    <scope>NUCLEOTIDE SEQUENCE [LARGE SCALE GENOMIC DNA]</scope>
    <source>
        <strain evidence="14">CD36 / ATCC MYA-646 / CBS 7987 / NCPF 3949 / NRRL Y-17841</strain>
    </source>
</reference>
<comment type="pathway">
    <text evidence="2 11">Glycolipid biosynthesis; glycosylphosphatidylinositol-anchor biosynthesis.</text>
</comment>
<evidence type="ECO:0000256" key="6">
    <source>
        <dbReference type="ARBA" id="ARBA00022692"/>
    </source>
</evidence>
<dbReference type="GeneID" id="8048793"/>
<dbReference type="CGD" id="CAL0000164988">
    <property type="gene designation" value="Cd36_61480"/>
</dbReference>
<evidence type="ECO:0000256" key="8">
    <source>
        <dbReference type="ARBA" id="ARBA00022989"/>
    </source>
</evidence>
<dbReference type="InterPro" id="IPR042322">
    <property type="entry name" value="Pbn1"/>
</dbReference>
<dbReference type="GO" id="GO:1990529">
    <property type="term" value="C:glycosylphosphatidylinositol-mannosyltransferase I complex"/>
    <property type="evidence" value="ECO:0007669"/>
    <property type="project" value="TreeGrafter"/>
</dbReference>
<evidence type="ECO:0000256" key="9">
    <source>
        <dbReference type="ARBA" id="ARBA00023136"/>
    </source>
</evidence>
<organism evidence="13 14">
    <name type="scientific">Candida dubliniensis (strain CD36 / ATCC MYA-646 / CBS 7987 / NCPF 3949 / NRRL Y-17841)</name>
    <name type="common">Yeast</name>
    <dbReference type="NCBI Taxonomy" id="573826"/>
    <lineage>
        <taxon>Eukaryota</taxon>
        <taxon>Fungi</taxon>
        <taxon>Dikarya</taxon>
        <taxon>Ascomycota</taxon>
        <taxon>Saccharomycotina</taxon>
        <taxon>Pichiomycetes</taxon>
        <taxon>Debaryomycetaceae</taxon>
        <taxon>Candida/Lodderomyces clade</taxon>
        <taxon>Candida</taxon>
    </lineage>
</organism>
<keyword evidence="5 11" id="KW-0337">GPI-anchor biosynthesis</keyword>
<evidence type="ECO:0000256" key="7">
    <source>
        <dbReference type="ARBA" id="ARBA00022824"/>
    </source>
</evidence>
<comment type="function">
    <text evidence="11">Required for proper folding and/or the stability of a subset of proteins in the endoplasmic reticulum. Component of glycosylphosphatidylinositol-mannosyltransferase 1 which transfers the first of the 4 mannoses in the GPI-anchor precursors during GPI-anchor biosynthesis. Probably acts by stabilizing the mannosyltransferase GPI14.</text>
</comment>
<feature type="transmembrane region" description="Helical" evidence="11">
    <location>
        <begin position="468"/>
        <end position="489"/>
    </location>
</feature>
<comment type="subcellular location">
    <subcellularLocation>
        <location evidence="11">Endoplasmic reticulum membrane</location>
        <topology evidence="11">Single-pass membrane protein</topology>
    </subcellularLocation>
    <subcellularLocation>
        <location evidence="1">Endoplasmic reticulum membrane</location>
        <topology evidence="1">Single-pass type III membrane protein</topology>
    </subcellularLocation>
</comment>
<dbReference type="Pfam" id="PF08320">
    <property type="entry name" value="PIG-X"/>
    <property type="match status" value="1"/>
</dbReference>
<dbReference type="RefSeq" id="XP_002420923.1">
    <property type="nucleotide sequence ID" value="XM_002420878.1"/>
</dbReference>
<evidence type="ECO:0000256" key="5">
    <source>
        <dbReference type="ARBA" id="ARBA00022502"/>
    </source>
</evidence>
<keyword evidence="9 11" id="KW-0472">Membrane</keyword>
<comment type="similarity">
    <text evidence="3 11">Belongs to the PIGX family.</text>
</comment>
<dbReference type="KEGG" id="cdu:CD36_61480"/>
<dbReference type="InterPro" id="IPR013233">
    <property type="entry name" value="PIG-X/PBN1"/>
</dbReference>
<proteinExistence type="inferred from homology"/>
<evidence type="ECO:0000313" key="12">
    <source>
        <dbReference type="CGD" id="CAL0000164988"/>
    </source>
</evidence>
<evidence type="ECO:0000313" key="14">
    <source>
        <dbReference type="Proteomes" id="UP000002605"/>
    </source>
</evidence>
<sequence>MRQRTTIYNPYSSHDGIIINLNRTNFQLSSIPNYPFIIENKYTIKQSQESYENKLYSTIKQLRIQTKFINKSGSPIFSFNYQSGLNIYVVPYFNVDKLKFWKQVEQLIEKLLNIKIDQKNWIQNGNSFYYYDIQPIELKEINFNLNSYSNSNSNLNLNSNSNYDYIYDEDKIIIRELLTDIEKIEFNLDNSGIYKEIGLFLIDKKITTTNDDLNLSGLRVIFDGSNNTEGNDNNDNNKEEQEVVQESIHKTMFHIKPRHRILSSSESNSKIISQGLHHILNTKINISLPIDDDIDNIKECKFYYYLNLNKSLIFDQFQDIPIGSKLIINNGNKNLELPEYKINQWGNELLFEFNNSILYNDNLEINLTIHSRYQLPKNGNNNDYQFSKIFNSLPKLFIGCNINKESNLLDKSPFDTKRDIKIGDNYEIYFTENTVFYHLQQDINTNTNKLLEINIPHGKTTFDRINNITTFGLLIGILMILYGILTKIFTIKKLKRD</sequence>
<evidence type="ECO:0000313" key="13">
    <source>
        <dbReference type="EMBL" id="CAX41076.1"/>
    </source>
</evidence>
<dbReference type="Proteomes" id="UP000002605">
    <property type="component" value="Chromosome 6"/>
</dbReference>
<keyword evidence="14" id="KW-1185">Reference proteome</keyword>
<dbReference type="GO" id="GO:0005789">
    <property type="term" value="C:endoplasmic reticulum membrane"/>
    <property type="evidence" value="ECO:0007669"/>
    <property type="project" value="UniProtKB-SubCell"/>
</dbReference>
<dbReference type="AlphaFoldDB" id="B9WIL1"/>
<dbReference type="OrthoDB" id="5546453at2759"/>
<name>B9WIL1_CANDC</name>
<keyword evidence="10" id="KW-0325">Glycoprotein</keyword>
<evidence type="ECO:0000256" key="10">
    <source>
        <dbReference type="ARBA" id="ARBA00023180"/>
    </source>
</evidence>
<protein>
    <recommendedName>
        <fullName evidence="4 11">Protein PBN1</fullName>
    </recommendedName>
</protein>
<dbReference type="EMBL" id="FM992693">
    <property type="protein sequence ID" value="CAX41076.1"/>
    <property type="molecule type" value="Genomic_DNA"/>
</dbReference>
<evidence type="ECO:0000256" key="3">
    <source>
        <dbReference type="ARBA" id="ARBA00010345"/>
    </source>
</evidence>
<keyword evidence="7 11" id="KW-0256">Endoplasmic reticulum</keyword>
<keyword evidence="6 11" id="KW-0812">Transmembrane</keyword>
<dbReference type="SMART" id="SM00780">
    <property type="entry name" value="PIG-X"/>
    <property type="match status" value="1"/>
</dbReference>
<evidence type="ECO:0000256" key="4">
    <source>
        <dbReference type="ARBA" id="ARBA00020410"/>
    </source>
</evidence>
<gene>
    <name evidence="12" type="ordered locus">Cd36_61480</name>
    <name evidence="13" type="ORF">CD36_61480</name>
</gene>
<dbReference type="GO" id="GO:0000030">
    <property type="term" value="F:mannosyltransferase activity"/>
    <property type="evidence" value="ECO:0007669"/>
    <property type="project" value="TreeGrafter"/>
</dbReference>
<dbReference type="PANTHER" id="PTHR28533:SF1">
    <property type="entry name" value="PROTEIN PBN1"/>
    <property type="match status" value="1"/>
</dbReference>
<dbReference type="UniPathway" id="UPA00196"/>
<evidence type="ECO:0000256" key="1">
    <source>
        <dbReference type="ARBA" id="ARBA00004643"/>
    </source>
</evidence>
<dbReference type="GO" id="GO:0006506">
    <property type="term" value="P:GPI anchor biosynthetic process"/>
    <property type="evidence" value="ECO:0007669"/>
    <property type="project" value="UniProtKB-UniPathway"/>
</dbReference>
<keyword evidence="8 11" id="KW-1133">Transmembrane helix</keyword>
<dbReference type="HOGENOM" id="CLU_044602_0_0_1"/>
<dbReference type="eggNOG" id="ENOG502QS8N">
    <property type="taxonomic scope" value="Eukaryota"/>
</dbReference>
<evidence type="ECO:0000256" key="11">
    <source>
        <dbReference type="RuleBase" id="RU366056"/>
    </source>
</evidence>
<dbReference type="VEuPathDB" id="FungiDB:CD36_61480"/>